<gene>
    <name evidence="4" type="ORF">QO010_004239</name>
</gene>
<feature type="domain" description="Pilus formation protein N-terminal" evidence="3">
    <location>
        <begin position="24"/>
        <end position="94"/>
    </location>
</feature>
<organism evidence="4 5">
    <name type="scientific">Caulobacter ginsengisoli</name>
    <dbReference type="NCBI Taxonomy" id="400775"/>
    <lineage>
        <taxon>Bacteria</taxon>
        <taxon>Pseudomonadati</taxon>
        <taxon>Pseudomonadota</taxon>
        <taxon>Alphaproteobacteria</taxon>
        <taxon>Caulobacterales</taxon>
        <taxon>Caulobacteraceae</taxon>
        <taxon>Caulobacter</taxon>
    </lineage>
</organism>
<dbReference type="EMBL" id="JAUSVS010000011">
    <property type="protein sequence ID" value="MDQ0466446.1"/>
    <property type="molecule type" value="Genomic_DNA"/>
</dbReference>
<dbReference type="RefSeq" id="WP_307352546.1">
    <property type="nucleotide sequence ID" value="NZ_JAUSVS010000011.1"/>
</dbReference>
<proteinExistence type="predicted"/>
<feature type="signal peptide" evidence="2">
    <location>
        <begin position="1"/>
        <end position="24"/>
    </location>
</feature>
<evidence type="ECO:0000313" key="4">
    <source>
        <dbReference type="EMBL" id="MDQ0466446.1"/>
    </source>
</evidence>
<keyword evidence="5" id="KW-1185">Reference proteome</keyword>
<feature type="region of interest" description="Disordered" evidence="1">
    <location>
        <begin position="146"/>
        <end position="169"/>
    </location>
</feature>
<evidence type="ECO:0000256" key="2">
    <source>
        <dbReference type="SAM" id="SignalP"/>
    </source>
</evidence>
<dbReference type="Pfam" id="PF13629">
    <property type="entry name" value="T2SS-T3SS_pil_N"/>
    <property type="match status" value="1"/>
</dbReference>
<reference evidence="4 5" key="1">
    <citation type="submission" date="2023-07" db="EMBL/GenBank/DDBJ databases">
        <title>Genomic Encyclopedia of Type Strains, Phase IV (KMG-IV): sequencing the most valuable type-strain genomes for metagenomic binning, comparative biology and taxonomic classification.</title>
        <authorList>
            <person name="Goeker M."/>
        </authorList>
    </citation>
    <scope>NUCLEOTIDE SEQUENCE [LARGE SCALE GENOMIC DNA]</scope>
    <source>
        <strain evidence="4 5">DSM 18695</strain>
    </source>
</reference>
<evidence type="ECO:0000256" key="1">
    <source>
        <dbReference type="SAM" id="MobiDB-lite"/>
    </source>
</evidence>
<comment type="caution">
    <text evidence="4">The sequence shown here is derived from an EMBL/GenBank/DDBJ whole genome shotgun (WGS) entry which is preliminary data.</text>
</comment>
<accession>A0ABU0IWQ5</accession>
<sequence>MRRLPLVLALSFALASTLAQPALAESLQVRIDQAARLMLASPARDVIIGNPAVADVTVIDGRSLIITGKGYGVTNLIVVDRAGRTIVDRQIVVSGPDGDQVSFYRGASVYNYACSPRCQRQPLPGETDTAYGPWAAPAATYADRARNAAAAGQASDSQASASAAPKRSE</sequence>
<dbReference type="InterPro" id="IPR032789">
    <property type="entry name" value="T2SS-T3SS_pil_N"/>
</dbReference>
<feature type="chain" id="PRO_5045055744" description="Pilus formation protein N-terminal domain-containing protein" evidence="2">
    <location>
        <begin position="25"/>
        <end position="169"/>
    </location>
</feature>
<name>A0ABU0IWQ5_9CAUL</name>
<protein>
    <recommendedName>
        <fullName evidence="3">Pilus formation protein N-terminal domain-containing protein</fullName>
    </recommendedName>
</protein>
<dbReference type="Proteomes" id="UP001228905">
    <property type="component" value="Unassembled WGS sequence"/>
</dbReference>
<keyword evidence="2" id="KW-0732">Signal</keyword>
<evidence type="ECO:0000313" key="5">
    <source>
        <dbReference type="Proteomes" id="UP001228905"/>
    </source>
</evidence>
<evidence type="ECO:0000259" key="3">
    <source>
        <dbReference type="Pfam" id="PF13629"/>
    </source>
</evidence>